<evidence type="ECO:0000313" key="1">
    <source>
        <dbReference type="EnsemblPlants" id="TuG1812G0600000898.01.T01"/>
    </source>
</evidence>
<sequence>MKILGSNRSPLGITLYKYAIVFCGHQASLVLTIQGSHALKFISPHSWPCKSVEGEQLSACPFRLLLDLPTVVPALIGSFSSHLSRVTVEKNFWKWMRNQGDMPDYRPTMKIAM</sequence>
<dbReference type="Proteomes" id="UP000015106">
    <property type="component" value="Chromosome 6"/>
</dbReference>
<dbReference type="AlphaFoldDB" id="A0A8R7USD8"/>
<name>A0A8R7USD8_TRIUA</name>
<keyword evidence="2" id="KW-1185">Reference proteome</keyword>
<reference evidence="1" key="3">
    <citation type="submission" date="2022-06" db="UniProtKB">
        <authorList>
            <consortium name="EnsemblPlants"/>
        </authorList>
    </citation>
    <scope>IDENTIFICATION</scope>
</reference>
<protein>
    <submittedName>
        <fullName evidence="1">Uncharacterized protein</fullName>
    </submittedName>
</protein>
<accession>A0A8R7USD8</accession>
<reference evidence="1" key="2">
    <citation type="submission" date="2018-03" db="EMBL/GenBank/DDBJ databases">
        <title>The Triticum urartu genome reveals the dynamic nature of wheat genome evolution.</title>
        <authorList>
            <person name="Ling H."/>
            <person name="Ma B."/>
            <person name="Shi X."/>
            <person name="Liu H."/>
            <person name="Dong L."/>
            <person name="Sun H."/>
            <person name="Cao Y."/>
            <person name="Gao Q."/>
            <person name="Zheng S."/>
            <person name="Li Y."/>
            <person name="Yu Y."/>
            <person name="Du H."/>
            <person name="Qi M."/>
            <person name="Li Y."/>
            <person name="Yu H."/>
            <person name="Cui Y."/>
            <person name="Wang N."/>
            <person name="Chen C."/>
            <person name="Wu H."/>
            <person name="Zhao Y."/>
            <person name="Zhang J."/>
            <person name="Li Y."/>
            <person name="Zhou W."/>
            <person name="Zhang B."/>
            <person name="Hu W."/>
            <person name="Eijk M."/>
            <person name="Tang J."/>
            <person name="Witsenboer H."/>
            <person name="Zhao S."/>
            <person name="Li Z."/>
            <person name="Zhang A."/>
            <person name="Wang D."/>
            <person name="Liang C."/>
        </authorList>
    </citation>
    <scope>NUCLEOTIDE SEQUENCE [LARGE SCALE GENOMIC DNA]</scope>
    <source>
        <strain evidence="1">cv. G1812</strain>
    </source>
</reference>
<dbReference type="Gramene" id="TuG1812G0600000898.01.T01">
    <property type="protein sequence ID" value="TuG1812G0600000898.01.T01"/>
    <property type="gene ID" value="TuG1812G0600000898.01"/>
</dbReference>
<dbReference type="EnsemblPlants" id="TuG1812G0600000898.01.T01">
    <property type="protein sequence ID" value="TuG1812G0600000898.01.T01"/>
    <property type="gene ID" value="TuG1812G0600000898.01"/>
</dbReference>
<evidence type="ECO:0000313" key="2">
    <source>
        <dbReference type="Proteomes" id="UP000015106"/>
    </source>
</evidence>
<organism evidence="1 2">
    <name type="scientific">Triticum urartu</name>
    <name type="common">Red wild einkorn</name>
    <name type="synonym">Crithodium urartu</name>
    <dbReference type="NCBI Taxonomy" id="4572"/>
    <lineage>
        <taxon>Eukaryota</taxon>
        <taxon>Viridiplantae</taxon>
        <taxon>Streptophyta</taxon>
        <taxon>Embryophyta</taxon>
        <taxon>Tracheophyta</taxon>
        <taxon>Spermatophyta</taxon>
        <taxon>Magnoliopsida</taxon>
        <taxon>Liliopsida</taxon>
        <taxon>Poales</taxon>
        <taxon>Poaceae</taxon>
        <taxon>BOP clade</taxon>
        <taxon>Pooideae</taxon>
        <taxon>Triticodae</taxon>
        <taxon>Triticeae</taxon>
        <taxon>Triticinae</taxon>
        <taxon>Triticum</taxon>
    </lineage>
</organism>
<reference evidence="2" key="1">
    <citation type="journal article" date="2013" name="Nature">
        <title>Draft genome of the wheat A-genome progenitor Triticum urartu.</title>
        <authorList>
            <person name="Ling H.Q."/>
            <person name="Zhao S."/>
            <person name="Liu D."/>
            <person name="Wang J."/>
            <person name="Sun H."/>
            <person name="Zhang C."/>
            <person name="Fan H."/>
            <person name="Li D."/>
            <person name="Dong L."/>
            <person name="Tao Y."/>
            <person name="Gao C."/>
            <person name="Wu H."/>
            <person name="Li Y."/>
            <person name="Cui Y."/>
            <person name="Guo X."/>
            <person name="Zheng S."/>
            <person name="Wang B."/>
            <person name="Yu K."/>
            <person name="Liang Q."/>
            <person name="Yang W."/>
            <person name="Lou X."/>
            <person name="Chen J."/>
            <person name="Feng M."/>
            <person name="Jian J."/>
            <person name="Zhang X."/>
            <person name="Luo G."/>
            <person name="Jiang Y."/>
            <person name="Liu J."/>
            <person name="Wang Z."/>
            <person name="Sha Y."/>
            <person name="Zhang B."/>
            <person name="Wu H."/>
            <person name="Tang D."/>
            <person name="Shen Q."/>
            <person name="Xue P."/>
            <person name="Zou S."/>
            <person name="Wang X."/>
            <person name="Liu X."/>
            <person name="Wang F."/>
            <person name="Yang Y."/>
            <person name="An X."/>
            <person name="Dong Z."/>
            <person name="Zhang K."/>
            <person name="Zhang X."/>
            <person name="Luo M.C."/>
            <person name="Dvorak J."/>
            <person name="Tong Y."/>
            <person name="Wang J."/>
            <person name="Yang H."/>
            <person name="Li Z."/>
            <person name="Wang D."/>
            <person name="Zhang A."/>
            <person name="Wang J."/>
        </authorList>
    </citation>
    <scope>NUCLEOTIDE SEQUENCE</scope>
    <source>
        <strain evidence="2">cv. G1812</strain>
    </source>
</reference>
<proteinExistence type="predicted"/>